<dbReference type="InterPro" id="IPR023095">
    <property type="entry name" value="Ade_MeTrfase_dom_2"/>
</dbReference>
<comment type="caution">
    <text evidence="7">The sequence shown here is derived from an EMBL/GenBank/DDBJ whole genome shotgun (WGS) entry which is preliminary data.</text>
</comment>
<dbReference type="Gene3D" id="1.10.1020.10">
    <property type="entry name" value="Adenine-specific Methyltransferase, Domain 2"/>
    <property type="match status" value="1"/>
</dbReference>
<dbReference type="PANTHER" id="PTHR30481">
    <property type="entry name" value="DNA ADENINE METHYLASE"/>
    <property type="match status" value="1"/>
</dbReference>
<dbReference type="Gene3D" id="3.40.50.150">
    <property type="entry name" value="Vaccinia Virus protein VP39"/>
    <property type="match status" value="1"/>
</dbReference>
<dbReference type="PANTHER" id="PTHR30481:SF3">
    <property type="entry name" value="DNA ADENINE METHYLASE"/>
    <property type="match status" value="1"/>
</dbReference>
<dbReference type="EC" id="2.1.1.72" evidence="2"/>
<keyword evidence="4" id="KW-0808">Transferase</keyword>
<evidence type="ECO:0000256" key="1">
    <source>
        <dbReference type="ARBA" id="ARBA00006594"/>
    </source>
</evidence>
<evidence type="ECO:0000256" key="4">
    <source>
        <dbReference type="ARBA" id="ARBA00022679"/>
    </source>
</evidence>
<dbReference type="Pfam" id="PF02086">
    <property type="entry name" value="MethyltransfD12"/>
    <property type="match status" value="1"/>
</dbReference>
<evidence type="ECO:0000256" key="5">
    <source>
        <dbReference type="ARBA" id="ARBA00022691"/>
    </source>
</evidence>
<comment type="similarity">
    <text evidence="1">Belongs to the N(4)/N(6)-methyltransferase family.</text>
</comment>
<dbReference type="GO" id="GO:0008168">
    <property type="term" value="F:methyltransferase activity"/>
    <property type="evidence" value="ECO:0007669"/>
    <property type="project" value="UniProtKB-KW"/>
</dbReference>
<dbReference type="SUPFAM" id="SSF53335">
    <property type="entry name" value="S-adenosyl-L-methionine-dependent methyltransferases"/>
    <property type="match status" value="1"/>
</dbReference>
<keyword evidence="5" id="KW-0949">S-adenosyl-L-methionine</keyword>
<proteinExistence type="inferred from homology"/>
<dbReference type="EMBL" id="JADQDM010000005">
    <property type="protein sequence ID" value="MBF9221989.1"/>
    <property type="molecule type" value="Genomic_DNA"/>
</dbReference>
<dbReference type="Proteomes" id="UP000618931">
    <property type="component" value="Unassembled WGS sequence"/>
</dbReference>
<keyword evidence="8" id="KW-1185">Reference proteome</keyword>
<dbReference type="NCBIfam" id="TIGR00571">
    <property type="entry name" value="dam"/>
    <property type="match status" value="1"/>
</dbReference>
<sequence>MQGAKPFLKWAGGKRQLIPAIQSALPDSLRHARNLTYVEPFIGGGAVLFWMLQAYPNIRQAIINDVNPDLTTAYQVIQQRPQALIKALSAIQEAYRLLPSEAARRAYFEDVRTEFNTRPLEAVRNTAVLMFLNRTCFNGLYRVNSKGGFNVPFGRYDQPVICHPQTILANSKLLSRVTILQGDFAQVLNHTPANSFFYLDPPYKPLSKTAAFNAYATETFDAASQERLAAFCHGLDARGHQWLLSNSDPQNTDAADSYFDDLYAAFTIRRVQAKRHINSKAKGRGKISELLISNYAPTPEAQFA</sequence>
<dbReference type="InterPro" id="IPR012327">
    <property type="entry name" value="MeTrfase_D12"/>
</dbReference>
<evidence type="ECO:0000256" key="6">
    <source>
        <dbReference type="ARBA" id="ARBA00047942"/>
    </source>
</evidence>
<dbReference type="InterPro" id="IPR029063">
    <property type="entry name" value="SAM-dependent_MTases_sf"/>
</dbReference>
<comment type="catalytic activity">
    <reaction evidence="6">
        <text>a 2'-deoxyadenosine in DNA + S-adenosyl-L-methionine = an N(6)-methyl-2'-deoxyadenosine in DNA + S-adenosyl-L-homocysteine + H(+)</text>
        <dbReference type="Rhea" id="RHEA:15197"/>
        <dbReference type="Rhea" id="RHEA-COMP:12418"/>
        <dbReference type="Rhea" id="RHEA-COMP:12419"/>
        <dbReference type="ChEBI" id="CHEBI:15378"/>
        <dbReference type="ChEBI" id="CHEBI:57856"/>
        <dbReference type="ChEBI" id="CHEBI:59789"/>
        <dbReference type="ChEBI" id="CHEBI:90615"/>
        <dbReference type="ChEBI" id="CHEBI:90616"/>
        <dbReference type="EC" id="2.1.1.72"/>
    </reaction>
</comment>
<evidence type="ECO:0000256" key="3">
    <source>
        <dbReference type="ARBA" id="ARBA00022603"/>
    </source>
</evidence>
<organism evidence="7 8">
    <name type="scientific">Hymenobacter ruricola</name>
    <dbReference type="NCBI Taxonomy" id="2791023"/>
    <lineage>
        <taxon>Bacteria</taxon>
        <taxon>Pseudomonadati</taxon>
        <taxon>Bacteroidota</taxon>
        <taxon>Cytophagia</taxon>
        <taxon>Cytophagales</taxon>
        <taxon>Hymenobacteraceae</taxon>
        <taxon>Hymenobacter</taxon>
    </lineage>
</organism>
<name>A0ABS0I520_9BACT</name>
<evidence type="ECO:0000313" key="8">
    <source>
        <dbReference type="Proteomes" id="UP000618931"/>
    </source>
</evidence>
<dbReference type="InterPro" id="IPR012263">
    <property type="entry name" value="M_m6A_EcoRV"/>
</dbReference>
<evidence type="ECO:0000313" key="7">
    <source>
        <dbReference type="EMBL" id="MBF9221989.1"/>
    </source>
</evidence>
<reference evidence="7 8" key="1">
    <citation type="submission" date="2020-11" db="EMBL/GenBank/DDBJ databases">
        <authorList>
            <person name="Kim M.K."/>
        </authorList>
    </citation>
    <scope>NUCLEOTIDE SEQUENCE [LARGE SCALE GENOMIC DNA]</scope>
    <source>
        <strain evidence="7 8">BT662</strain>
    </source>
</reference>
<dbReference type="PRINTS" id="PR00505">
    <property type="entry name" value="D12N6MTFRASE"/>
</dbReference>
<evidence type="ECO:0000256" key="2">
    <source>
        <dbReference type="ARBA" id="ARBA00011900"/>
    </source>
</evidence>
<accession>A0ABS0I520</accession>
<dbReference type="GO" id="GO:0032259">
    <property type="term" value="P:methylation"/>
    <property type="evidence" value="ECO:0007669"/>
    <property type="project" value="UniProtKB-KW"/>
</dbReference>
<gene>
    <name evidence="7" type="ORF">I2H31_12840</name>
</gene>
<dbReference type="PIRSF" id="PIRSF000398">
    <property type="entry name" value="M_m6A_EcoRV"/>
    <property type="match status" value="1"/>
</dbReference>
<protein>
    <recommendedName>
        <fullName evidence="2">site-specific DNA-methyltransferase (adenine-specific)</fullName>
        <ecNumber evidence="2">2.1.1.72</ecNumber>
    </recommendedName>
</protein>
<keyword evidence="3 7" id="KW-0489">Methyltransferase</keyword>